<reference evidence="1" key="1">
    <citation type="journal article" date="2017" name="J. Phycol.">
        <title>Analysis of chloroplast genomes and a supermatrix inform reclassification of the Rhodomelaceae (Rhodophyta).</title>
        <authorList>
            <person name="Diaz-Tapia P."/>
            <person name="Maggs C.A."/>
            <person name="West J.A."/>
            <person name="Verbruggen H."/>
        </authorList>
    </citation>
    <scope>NUCLEOTIDE SEQUENCE</scope>
    <source>
        <strain evidence="1">JH1432</strain>
    </source>
</reference>
<geneLocation type="chloroplast" evidence="1"/>
<gene>
    <name evidence="1" type="primary">orf33b</name>
</gene>
<sequence>MEKLLLTKEMTVRPSLSSFTPKQTIDGYKSNSD</sequence>
<accession>A0A1Z1M3S8</accession>
<evidence type="ECO:0000313" key="1">
    <source>
        <dbReference type="EMBL" id="ARW60709.1"/>
    </source>
</evidence>
<name>A0A1Z1M3S8_9FLOR</name>
<keyword evidence="1" id="KW-0934">Plastid</keyword>
<organism evidence="1">
    <name type="scientific">Polysiphonia sp</name>
    <dbReference type="NCBI Taxonomy" id="1967842"/>
    <lineage>
        <taxon>Eukaryota</taxon>
        <taxon>Rhodophyta</taxon>
        <taxon>Florideophyceae</taxon>
        <taxon>Rhodymeniophycidae</taxon>
        <taxon>Ceramiales</taxon>
        <taxon>Rhodomelaceae</taxon>
        <taxon>Polysiphonioideae</taxon>
        <taxon>Polysiphonia</taxon>
    </lineage>
</organism>
<dbReference type="EMBL" id="MF101414">
    <property type="protein sequence ID" value="ARW60709.1"/>
    <property type="molecule type" value="Genomic_DNA"/>
</dbReference>
<protein>
    <submittedName>
        <fullName evidence="1">Uncharacterized protein</fullName>
    </submittedName>
</protein>
<proteinExistence type="predicted"/>
<keyword evidence="1" id="KW-0150">Chloroplast</keyword>
<dbReference type="AlphaFoldDB" id="A0A1Z1M3S8"/>